<evidence type="ECO:0000313" key="13">
    <source>
        <dbReference type="EMBL" id="SCV71232.1"/>
    </source>
</evidence>
<dbReference type="CDD" id="cd00610">
    <property type="entry name" value="OAT_like"/>
    <property type="match status" value="1"/>
</dbReference>
<feature type="region of interest" description="Disordered" evidence="12">
    <location>
        <begin position="21"/>
        <end position="64"/>
    </location>
</feature>
<dbReference type="FunFam" id="3.40.640.10:FF:000073">
    <property type="entry name" value="Probable 4-aminobutyrate aminotransferase"/>
    <property type="match status" value="1"/>
</dbReference>
<proteinExistence type="inferred from homology"/>
<dbReference type="GO" id="GO:0009450">
    <property type="term" value="P:gamma-aminobutyric acid catabolic process"/>
    <property type="evidence" value="ECO:0007669"/>
    <property type="project" value="TreeGrafter"/>
</dbReference>
<dbReference type="InterPro" id="IPR049704">
    <property type="entry name" value="Aminotrans_3_PPA_site"/>
</dbReference>
<evidence type="ECO:0000256" key="3">
    <source>
        <dbReference type="ARBA" id="ARBA00012912"/>
    </source>
</evidence>
<dbReference type="PROSITE" id="PS00600">
    <property type="entry name" value="AA_TRANSFER_CLASS_3"/>
    <property type="match status" value="1"/>
</dbReference>
<dbReference type="OrthoDB" id="10260828at2759"/>
<comment type="catalytic activity">
    <reaction evidence="10">
        <text>4-aminobutanoate + 2-oxoglutarate = succinate semialdehyde + L-glutamate</text>
        <dbReference type="Rhea" id="RHEA:23352"/>
        <dbReference type="ChEBI" id="CHEBI:16810"/>
        <dbReference type="ChEBI" id="CHEBI:29985"/>
        <dbReference type="ChEBI" id="CHEBI:57706"/>
        <dbReference type="ChEBI" id="CHEBI:59888"/>
        <dbReference type="EC" id="2.6.1.19"/>
    </reaction>
</comment>
<accession>A0A238FBK6</accession>
<dbReference type="STRING" id="269621.A0A238FBK6"/>
<evidence type="ECO:0000256" key="5">
    <source>
        <dbReference type="ARBA" id="ARBA00022576"/>
    </source>
</evidence>
<evidence type="ECO:0000256" key="7">
    <source>
        <dbReference type="ARBA" id="ARBA00022898"/>
    </source>
</evidence>
<evidence type="ECO:0000256" key="1">
    <source>
        <dbReference type="ARBA" id="ARBA00001933"/>
    </source>
</evidence>
<dbReference type="Gene3D" id="3.90.1150.10">
    <property type="entry name" value="Aspartate Aminotransferase, domain 1"/>
    <property type="match status" value="2"/>
</dbReference>
<organism evidence="13 14">
    <name type="scientific">Microbotryum intermedium</name>
    <dbReference type="NCBI Taxonomy" id="269621"/>
    <lineage>
        <taxon>Eukaryota</taxon>
        <taxon>Fungi</taxon>
        <taxon>Dikarya</taxon>
        <taxon>Basidiomycota</taxon>
        <taxon>Pucciniomycotina</taxon>
        <taxon>Microbotryomycetes</taxon>
        <taxon>Microbotryales</taxon>
        <taxon>Microbotryaceae</taxon>
        <taxon>Microbotryum</taxon>
    </lineage>
</organism>
<keyword evidence="6" id="KW-0808">Transferase</keyword>
<dbReference type="PANTHER" id="PTHR43206">
    <property type="entry name" value="AMINOTRANSFERASE"/>
    <property type="match status" value="1"/>
</dbReference>
<reference evidence="14" key="1">
    <citation type="submission" date="2016-09" db="EMBL/GenBank/DDBJ databases">
        <authorList>
            <person name="Jeantristanb JTB J.-T."/>
            <person name="Ricardo R."/>
        </authorList>
    </citation>
    <scope>NUCLEOTIDE SEQUENCE [LARGE SCALE GENOMIC DNA]</scope>
</reference>
<dbReference type="Gene3D" id="3.40.640.10">
    <property type="entry name" value="Type I PLP-dependent aspartate aminotransferase-like (Major domain)"/>
    <property type="match status" value="1"/>
</dbReference>
<evidence type="ECO:0000256" key="12">
    <source>
        <dbReference type="SAM" id="MobiDB-lite"/>
    </source>
</evidence>
<dbReference type="InterPro" id="IPR015424">
    <property type="entry name" value="PyrdxlP-dep_Trfase"/>
</dbReference>
<keyword evidence="5" id="KW-0032">Aminotransferase</keyword>
<dbReference type="AlphaFoldDB" id="A0A238FBK6"/>
<evidence type="ECO:0000256" key="10">
    <source>
        <dbReference type="ARBA" id="ARBA00048021"/>
    </source>
</evidence>
<comment type="similarity">
    <text evidence="2 11">Belongs to the class-III pyridoxal-phosphate-dependent aminotransferase family.</text>
</comment>
<evidence type="ECO:0000256" key="11">
    <source>
        <dbReference type="RuleBase" id="RU003560"/>
    </source>
</evidence>
<gene>
    <name evidence="13" type="ORF">BQ2448_2820</name>
</gene>
<evidence type="ECO:0000256" key="8">
    <source>
        <dbReference type="ARBA" id="ARBA00030204"/>
    </source>
</evidence>
<dbReference type="PANTHER" id="PTHR43206:SF1">
    <property type="entry name" value="4-AMINOBUTYRATE AMINOTRANSFERASE, MITOCHONDRIAL"/>
    <property type="match status" value="1"/>
</dbReference>
<dbReference type="InterPro" id="IPR015422">
    <property type="entry name" value="PyrdxlP-dep_Trfase_small"/>
</dbReference>
<dbReference type="NCBIfam" id="TIGR00699">
    <property type="entry name" value="GABAtrns_euk"/>
    <property type="match status" value="1"/>
</dbReference>
<evidence type="ECO:0000256" key="9">
    <source>
        <dbReference type="ARBA" id="ARBA00031787"/>
    </source>
</evidence>
<dbReference type="InterPro" id="IPR015421">
    <property type="entry name" value="PyrdxlP-dep_Trfase_major"/>
</dbReference>
<dbReference type="GO" id="GO:0034386">
    <property type="term" value="F:4-aminobutyrate:2-oxoglutarate transaminase activity"/>
    <property type="evidence" value="ECO:0007669"/>
    <property type="project" value="UniProtKB-EC"/>
</dbReference>
<sequence length="538" mass="58609">MLSPTILPRPAGSCLRAVVSRSKGSPSSWGGGARRRSLATTSSSNGFFPDKPKGPTVSTAIPGPNSKEASQAIAQFQDPRTHVFVTDYAKSKGNYIADVDGNILLDVFAQIASIPIGYNNPRLLELAKSDEFAIAASVVVPHEYFSSFLVQELTVSIPCSMNRPALGSFPPKEWAQAINSGLLSVAPSGTPHLFTQMCGSCANEGALKAAFMAYRARQRGEEQAFSAEEMSSCMKNEAPGAPQLTAMSFTTAFHGRLLGSLSLTRSKAIHKLDIPAFDWPAVPFPLLKYPLSEYASENAETEARALAQVEATIVEQKKIGRDVAALIVEPIQAEGGDNHASPGFFNALRTLTKEHGVYMIVDEVQTGVGATGSFWAHEKWNLDTPPDFVTFSKKMQAAGFYHRAELRASLPYRNYNTWMGDPVRALQAREMISYIQEHDLVSHTESIGNALYSSLLSRAKSSHSQHIQNLRGENAGTFIAWDLETAAKRDKLVVEMRQRGVNMGACGDRAVRLRPMLIFGQPQMDVLLGTLDEVLKEL</sequence>
<dbReference type="EMBL" id="FMSP01000007">
    <property type="protein sequence ID" value="SCV71232.1"/>
    <property type="molecule type" value="Genomic_DNA"/>
</dbReference>
<dbReference type="EC" id="2.6.1.19" evidence="3"/>
<dbReference type="GO" id="GO:0030170">
    <property type="term" value="F:pyridoxal phosphate binding"/>
    <property type="evidence" value="ECO:0007669"/>
    <property type="project" value="InterPro"/>
</dbReference>
<dbReference type="InterPro" id="IPR004631">
    <property type="entry name" value="4NH2But_aminotransferase_euk"/>
</dbReference>
<dbReference type="Proteomes" id="UP000198372">
    <property type="component" value="Unassembled WGS sequence"/>
</dbReference>
<dbReference type="SUPFAM" id="SSF53383">
    <property type="entry name" value="PLP-dependent transferases"/>
    <property type="match status" value="1"/>
</dbReference>
<dbReference type="Pfam" id="PF00202">
    <property type="entry name" value="Aminotran_3"/>
    <property type="match status" value="1"/>
</dbReference>
<keyword evidence="7 11" id="KW-0663">Pyridoxal phosphate</keyword>
<keyword evidence="14" id="KW-1185">Reference proteome</keyword>
<comment type="cofactor">
    <cofactor evidence="1">
        <name>pyridoxal 5'-phosphate</name>
        <dbReference type="ChEBI" id="CHEBI:597326"/>
    </cofactor>
</comment>
<evidence type="ECO:0000313" key="14">
    <source>
        <dbReference type="Proteomes" id="UP000198372"/>
    </source>
</evidence>
<evidence type="ECO:0000256" key="6">
    <source>
        <dbReference type="ARBA" id="ARBA00022679"/>
    </source>
</evidence>
<dbReference type="GO" id="GO:0005739">
    <property type="term" value="C:mitochondrion"/>
    <property type="evidence" value="ECO:0007669"/>
    <property type="project" value="TreeGrafter"/>
</dbReference>
<evidence type="ECO:0000256" key="2">
    <source>
        <dbReference type="ARBA" id="ARBA00008954"/>
    </source>
</evidence>
<name>A0A238FBK6_9BASI</name>
<evidence type="ECO:0000256" key="4">
    <source>
        <dbReference type="ARBA" id="ARBA00018543"/>
    </source>
</evidence>
<protein>
    <recommendedName>
        <fullName evidence="4">4-aminobutyrate aminotransferase</fullName>
        <ecNumber evidence="3">2.6.1.19</ecNumber>
    </recommendedName>
    <alternativeName>
        <fullName evidence="9">GABA aminotransferase</fullName>
    </alternativeName>
    <alternativeName>
        <fullName evidence="8">Gamma-amino-N-butyrate transaminase</fullName>
    </alternativeName>
</protein>
<dbReference type="InterPro" id="IPR005814">
    <property type="entry name" value="Aminotrans_3"/>
</dbReference>